<dbReference type="RefSeq" id="WP_173141262.1">
    <property type="nucleotide sequence ID" value="NZ_CBCSGW010000041.1"/>
</dbReference>
<feature type="signal peptide" evidence="1">
    <location>
        <begin position="1"/>
        <end position="30"/>
    </location>
</feature>
<comment type="caution">
    <text evidence="2">The sequence shown here is derived from an EMBL/GenBank/DDBJ whole genome shotgun (WGS) entry which is preliminary data.</text>
</comment>
<keyword evidence="3" id="KW-1185">Reference proteome</keyword>
<evidence type="ECO:0000256" key="1">
    <source>
        <dbReference type="SAM" id="SignalP"/>
    </source>
</evidence>
<accession>A0ABX2FFS2</accession>
<dbReference type="EMBL" id="JAAATY010000035">
    <property type="protein sequence ID" value="NRN70225.1"/>
    <property type="molecule type" value="Genomic_DNA"/>
</dbReference>
<sequence length="255" mass="29166">MSHQFGRRRLLHMSAGVVGLTGLTALPAAADSEHQKFPHVPGMHGDRRANEMWYWFDDMTLYHRIQEVTDAFAAMRDKLGENYVKGVYDTWLEMCTSPGYPRNFAAFVAPVRRPLRVLSQVQLGILDTYYRPGDPRLTAAFSDFGQGVLYDPRRAEFRAEVHMMAGGENAYGYHIWHAFLRAMMFLDIDRVRWARISPLIGFAWALQSTAKPKEREINPPLPGGTVRRMASSWLSRTPRQLDQSFLSWPYPEGSA</sequence>
<protein>
    <submittedName>
        <fullName evidence="2">TAT (Twin-arginine translocation) pathway-exported protein</fullName>
    </submittedName>
</protein>
<feature type="chain" id="PRO_5045932695" evidence="1">
    <location>
        <begin position="31"/>
        <end position="255"/>
    </location>
</feature>
<keyword evidence="1" id="KW-0732">Signal</keyword>
<name>A0ABX2FFS2_9PSEU</name>
<proteinExistence type="predicted"/>
<reference evidence="2 3" key="1">
    <citation type="submission" date="2020-01" db="EMBL/GenBank/DDBJ databases">
        <title>Kibdelosporangium persica a novel Actinomycetes from a hot desert in Iran.</title>
        <authorList>
            <person name="Safaei N."/>
            <person name="Zaburannyi N."/>
            <person name="Mueller R."/>
            <person name="Wink J."/>
        </authorList>
    </citation>
    <scope>NUCLEOTIDE SEQUENCE [LARGE SCALE GENOMIC DNA]</scope>
    <source>
        <strain evidence="2 3">4NS15</strain>
    </source>
</reference>
<evidence type="ECO:0000313" key="3">
    <source>
        <dbReference type="Proteomes" id="UP000763557"/>
    </source>
</evidence>
<dbReference type="InterPro" id="IPR006311">
    <property type="entry name" value="TAT_signal"/>
</dbReference>
<gene>
    <name evidence="2" type="ORF">GC106_74900</name>
</gene>
<dbReference type="PROSITE" id="PS51318">
    <property type="entry name" value="TAT"/>
    <property type="match status" value="1"/>
</dbReference>
<evidence type="ECO:0000313" key="2">
    <source>
        <dbReference type="EMBL" id="NRN70225.1"/>
    </source>
</evidence>
<dbReference type="Proteomes" id="UP000763557">
    <property type="component" value="Unassembled WGS sequence"/>
</dbReference>
<organism evidence="2 3">
    <name type="scientific">Kibdelosporangium persicum</name>
    <dbReference type="NCBI Taxonomy" id="2698649"/>
    <lineage>
        <taxon>Bacteria</taxon>
        <taxon>Bacillati</taxon>
        <taxon>Actinomycetota</taxon>
        <taxon>Actinomycetes</taxon>
        <taxon>Pseudonocardiales</taxon>
        <taxon>Pseudonocardiaceae</taxon>
        <taxon>Kibdelosporangium</taxon>
    </lineage>
</organism>